<protein>
    <submittedName>
        <fullName evidence="1">Uncharacterized protein</fullName>
    </submittedName>
</protein>
<gene>
    <name evidence="1" type="ORF">A5869_000316</name>
</gene>
<proteinExistence type="predicted"/>
<dbReference type="Proteomes" id="UP000196503">
    <property type="component" value="Unassembled WGS sequence"/>
</dbReference>
<reference evidence="1 2" key="1">
    <citation type="submission" date="2017-05" db="EMBL/GenBank/DDBJ databases">
        <title>The Genome Sequence of Enterococcus faecium 2D5_DIV0622.</title>
        <authorList>
            <consortium name="The Broad Institute Genomics Platform"/>
            <consortium name="The Broad Institute Genomic Center for Infectious Diseases"/>
            <person name="Earl A."/>
            <person name="Manson A."/>
            <person name="Schwartman J."/>
            <person name="Gilmore M."/>
            <person name="Abouelleil A."/>
            <person name="Cao P."/>
            <person name="Chapman S."/>
            <person name="Cusick C."/>
            <person name="Shea T."/>
            <person name="Young S."/>
            <person name="Neafsey D."/>
            <person name="Nusbaum C."/>
            <person name="Birren B."/>
        </authorList>
    </citation>
    <scope>NUCLEOTIDE SEQUENCE [LARGE SCALE GENOMIC DNA]</scope>
    <source>
        <strain evidence="1 2">2D5_DIV0622</strain>
    </source>
</reference>
<name>A0A200I329_9ENTE</name>
<evidence type="ECO:0000313" key="2">
    <source>
        <dbReference type="Proteomes" id="UP000196503"/>
    </source>
</evidence>
<accession>A0A200I329</accession>
<organism evidence="1 2">
    <name type="scientific">Enterococcus cecorum</name>
    <dbReference type="NCBI Taxonomy" id="44008"/>
    <lineage>
        <taxon>Bacteria</taxon>
        <taxon>Bacillati</taxon>
        <taxon>Bacillota</taxon>
        <taxon>Bacilli</taxon>
        <taxon>Lactobacillales</taxon>
        <taxon>Enterococcaceae</taxon>
        <taxon>Enterococcus</taxon>
    </lineage>
</organism>
<dbReference type="EMBL" id="NIBL01000001">
    <property type="protein sequence ID" value="OUZ18675.1"/>
    <property type="molecule type" value="Genomic_DNA"/>
</dbReference>
<comment type="caution">
    <text evidence="1">The sequence shown here is derived from an EMBL/GenBank/DDBJ whole genome shotgun (WGS) entry which is preliminary data.</text>
</comment>
<sequence length="87" mass="9518">MNGFPNQSDYCLKGKLHHNLVLICVQQLDIVKFALPLVKISFHPIFSVVGKHTNFFEASRAASQPYFTFSITSFAATSPVLTGATSA</sequence>
<dbReference type="AlphaFoldDB" id="A0A200I329"/>
<evidence type="ECO:0000313" key="1">
    <source>
        <dbReference type="EMBL" id="OUZ18675.1"/>
    </source>
</evidence>